<evidence type="ECO:0000313" key="2">
    <source>
        <dbReference type="Proteomes" id="UP001165079"/>
    </source>
</evidence>
<evidence type="ECO:0000313" key="1">
    <source>
        <dbReference type="EMBL" id="GLZ76300.1"/>
    </source>
</evidence>
<organism evidence="1 2">
    <name type="scientific">Actinorhabdospora filicis</name>
    <dbReference type="NCBI Taxonomy" id="1785913"/>
    <lineage>
        <taxon>Bacteria</taxon>
        <taxon>Bacillati</taxon>
        <taxon>Actinomycetota</taxon>
        <taxon>Actinomycetes</taxon>
        <taxon>Micromonosporales</taxon>
        <taxon>Micromonosporaceae</taxon>
        <taxon>Actinorhabdospora</taxon>
    </lineage>
</organism>
<comment type="caution">
    <text evidence="1">The sequence shown here is derived from an EMBL/GenBank/DDBJ whole genome shotgun (WGS) entry which is preliminary data.</text>
</comment>
<name>A0A9W6SFP1_9ACTN</name>
<dbReference type="InterPro" id="IPR016181">
    <property type="entry name" value="Acyl_CoA_acyltransferase"/>
</dbReference>
<sequence length="115" mass="11835">MREREAGQAARGLLGHIIVAVHAASGEVAGLTELEVGLDGAGQAVQQDTAVLGAHRGLGLGVVMKVANLAWLAGRYPGVEGVRTTTAADNAPMLRVNAAVGFTVARRTQNRQLAL</sequence>
<dbReference type="Proteomes" id="UP001165079">
    <property type="component" value="Unassembled WGS sequence"/>
</dbReference>
<dbReference type="Gene3D" id="3.40.630.30">
    <property type="match status" value="1"/>
</dbReference>
<dbReference type="AlphaFoldDB" id="A0A9W6SFP1"/>
<proteinExistence type="predicted"/>
<accession>A0A9W6SFP1</accession>
<reference evidence="1" key="1">
    <citation type="submission" date="2023-03" db="EMBL/GenBank/DDBJ databases">
        <title>Actinorhabdospora filicis NBRC 111898.</title>
        <authorList>
            <person name="Ichikawa N."/>
            <person name="Sato H."/>
            <person name="Tonouchi N."/>
        </authorList>
    </citation>
    <scope>NUCLEOTIDE SEQUENCE</scope>
    <source>
        <strain evidence="1">NBRC 111898</strain>
    </source>
</reference>
<evidence type="ECO:0008006" key="3">
    <source>
        <dbReference type="Google" id="ProtNLM"/>
    </source>
</evidence>
<protein>
    <recommendedName>
        <fullName evidence="3">N-acetyltransferase domain-containing protein</fullName>
    </recommendedName>
</protein>
<dbReference type="SUPFAM" id="SSF55729">
    <property type="entry name" value="Acyl-CoA N-acyltransferases (Nat)"/>
    <property type="match status" value="1"/>
</dbReference>
<gene>
    <name evidence="1" type="ORF">Afil01_11070</name>
</gene>
<keyword evidence="2" id="KW-1185">Reference proteome</keyword>
<dbReference type="EMBL" id="BSTX01000001">
    <property type="protein sequence ID" value="GLZ76300.1"/>
    <property type="molecule type" value="Genomic_DNA"/>
</dbReference>